<evidence type="ECO:0008006" key="5">
    <source>
        <dbReference type="Google" id="ProtNLM"/>
    </source>
</evidence>
<dbReference type="PANTHER" id="PTHR34125:SF2">
    <property type="entry name" value="TRANSMEMBRANE PROTEIN"/>
    <property type="match status" value="1"/>
</dbReference>
<evidence type="ECO:0000256" key="2">
    <source>
        <dbReference type="SAM" id="Phobius"/>
    </source>
</evidence>
<feature type="transmembrane region" description="Helical" evidence="2">
    <location>
        <begin position="37"/>
        <end position="58"/>
    </location>
</feature>
<dbReference type="Proteomes" id="UP001346149">
    <property type="component" value="Unassembled WGS sequence"/>
</dbReference>
<dbReference type="PANTHER" id="PTHR34125">
    <property type="entry name" value="OS01G0762900 PROTEIN"/>
    <property type="match status" value="1"/>
</dbReference>
<dbReference type="AlphaFoldDB" id="A0AAN7L8M6"/>
<feature type="transmembrane region" description="Helical" evidence="2">
    <location>
        <begin position="12"/>
        <end position="31"/>
    </location>
</feature>
<evidence type="ECO:0000256" key="1">
    <source>
        <dbReference type="SAM" id="MobiDB-lite"/>
    </source>
</evidence>
<keyword evidence="2" id="KW-1133">Transmembrane helix</keyword>
<organism evidence="3 4">
    <name type="scientific">Trapa natans</name>
    <name type="common">Water chestnut</name>
    <dbReference type="NCBI Taxonomy" id="22666"/>
    <lineage>
        <taxon>Eukaryota</taxon>
        <taxon>Viridiplantae</taxon>
        <taxon>Streptophyta</taxon>
        <taxon>Embryophyta</taxon>
        <taxon>Tracheophyta</taxon>
        <taxon>Spermatophyta</taxon>
        <taxon>Magnoliopsida</taxon>
        <taxon>eudicotyledons</taxon>
        <taxon>Gunneridae</taxon>
        <taxon>Pentapetalae</taxon>
        <taxon>rosids</taxon>
        <taxon>malvids</taxon>
        <taxon>Myrtales</taxon>
        <taxon>Lythraceae</taxon>
        <taxon>Trapa</taxon>
    </lineage>
</organism>
<evidence type="ECO:0000313" key="3">
    <source>
        <dbReference type="EMBL" id="KAK4781842.1"/>
    </source>
</evidence>
<name>A0AAN7L8M6_TRANT</name>
<feature type="region of interest" description="Disordered" evidence="1">
    <location>
        <begin position="87"/>
        <end position="126"/>
    </location>
</feature>
<gene>
    <name evidence="3" type="ORF">SAY86_015944</name>
</gene>
<sequence>MAVPEALLKYSLHLLYAMGLSSALLSLFLLAPSFLTLLAYFWPLFLSTALFLVAVVVFGRTSPPTVDKDGEGLLDYVTGDPDPSVVESIPSLNAHEHQDPHQPIENIDGADEPDPHRTSTSVHDTY</sequence>
<keyword evidence="2" id="KW-0472">Membrane</keyword>
<accession>A0AAN7L8M6</accession>
<dbReference type="EMBL" id="JAXQNO010000016">
    <property type="protein sequence ID" value="KAK4781842.1"/>
    <property type="molecule type" value="Genomic_DNA"/>
</dbReference>
<protein>
    <recommendedName>
        <fullName evidence="5">Transmembrane protein</fullName>
    </recommendedName>
</protein>
<keyword evidence="4" id="KW-1185">Reference proteome</keyword>
<keyword evidence="2" id="KW-0812">Transmembrane</keyword>
<reference evidence="3 4" key="1">
    <citation type="journal article" date="2023" name="Hortic Res">
        <title>Pangenome of water caltrop reveals structural variations and asymmetric subgenome divergence after allopolyploidization.</title>
        <authorList>
            <person name="Zhang X."/>
            <person name="Chen Y."/>
            <person name="Wang L."/>
            <person name="Yuan Y."/>
            <person name="Fang M."/>
            <person name="Shi L."/>
            <person name="Lu R."/>
            <person name="Comes H.P."/>
            <person name="Ma Y."/>
            <person name="Chen Y."/>
            <person name="Huang G."/>
            <person name="Zhou Y."/>
            <person name="Zheng Z."/>
            <person name="Qiu Y."/>
        </authorList>
    </citation>
    <scope>NUCLEOTIDE SEQUENCE [LARGE SCALE GENOMIC DNA]</scope>
    <source>
        <strain evidence="3">F231</strain>
    </source>
</reference>
<evidence type="ECO:0000313" key="4">
    <source>
        <dbReference type="Proteomes" id="UP001346149"/>
    </source>
</evidence>
<proteinExistence type="predicted"/>
<comment type="caution">
    <text evidence="3">The sequence shown here is derived from an EMBL/GenBank/DDBJ whole genome shotgun (WGS) entry which is preliminary data.</text>
</comment>